<dbReference type="SUPFAM" id="SSF53187">
    <property type="entry name" value="Zn-dependent exopeptidases"/>
    <property type="match status" value="1"/>
</dbReference>
<feature type="binding site" evidence="3">
    <location>
        <position position="98"/>
    </location>
    <ligand>
        <name>Zn(2+)</name>
        <dbReference type="ChEBI" id="CHEBI:29105"/>
        <label>1</label>
    </ligand>
</feature>
<keyword evidence="7" id="KW-1185">Reference proteome</keyword>
<evidence type="ECO:0000256" key="4">
    <source>
        <dbReference type="PIRSR" id="PIRSR001235-2"/>
    </source>
</evidence>
<organism evidence="6 7">
    <name type="scientific">Halalkalibacter hemicellulosilyticusJCM 9152</name>
    <dbReference type="NCBI Taxonomy" id="1236971"/>
    <lineage>
        <taxon>Bacteria</taxon>
        <taxon>Bacillati</taxon>
        <taxon>Bacillota</taxon>
        <taxon>Bacilli</taxon>
        <taxon>Bacillales</taxon>
        <taxon>Bacillaceae</taxon>
        <taxon>Halalkalibacter</taxon>
    </lineage>
</organism>
<dbReference type="Pfam" id="PF01546">
    <property type="entry name" value="Peptidase_M20"/>
    <property type="match status" value="1"/>
</dbReference>
<dbReference type="NCBIfam" id="NF006768">
    <property type="entry name" value="PRK09290.1-1"/>
    <property type="match status" value="1"/>
</dbReference>
<dbReference type="GO" id="GO:0016813">
    <property type="term" value="F:hydrolase activity, acting on carbon-nitrogen (but not peptide) bonds, in linear amidines"/>
    <property type="evidence" value="ECO:0007669"/>
    <property type="project" value="InterPro"/>
</dbReference>
<feature type="binding site" evidence="3">
    <location>
        <position position="98"/>
    </location>
    <ligand>
        <name>Zn(2+)</name>
        <dbReference type="ChEBI" id="CHEBI:29105"/>
        <label>2</label>
    </ligand>
</feature>
<dbReference type="Gene3D" id="3.30.70.360">
    <property type="match status" value="1"/>
</dbReference>
<feature type="binding site" evidence="3">
    <location>
        <position position="87"/>
    </location>
    <ligand>
        <name>Zn(2+)</name>
        <dbReference type="ChEBI" id="CHEBI:29105"/>
        <label>1</label>
    </ligand>
</feature>
<keyword evidence="3" id="KW-0862">Zinc</keyword>
<feature type="binding site" evidence="4">
    <location>
        <position position="220"/>
    </location>
    <ligand>
        <name>allantoate</name>
        <dbReference type="ChEBI" id="CHEBI:17536"/>
    </ligand>
</feature>
<dbReference type="SUPFAM" id="SSF55031">
    <property type="entry name" value="Bacterial exopeptidase dimerisation domain"/>
    <property type="match status" value="1"/>
</dbReference>
<dbReference type="PANTHER" id="PTHR32494:SF5">
    <property type="entry name" value="ALLANTOATE AMIDOHYDROLASE"/>
    <property type="match status" value="1"/>
</dbReference>
<dbReference type="NCBIfam" id="TIGR01879">
    <property type="entry name" value="hydantase"/>
    <property type="match status" value="1"/>
</dbReference>
<evidence type="ECO:0000313" key="6">
    <source>
        <dbReference type="EMBL" id="GAE32053.1"/>
    </source>
</evidence>
<dbReference type="Proteomes" id="UP000018895">
    <property type="component" value="Unassembled WGS sequence"/>
</dbReference>
<evidence type="ECO:0000256" key="3">
    <source>
        <dbReference type="PIRSR" id="PIRSR001235-1"/>
    </source>
</evidence>
<dbReference type="Pfam" id="PF07687">
    <property type="entry name" value="M20_dimer"/>
    <property type="match status" value="1"/>
</dbReference>
<keyword evidence="3" id="KW-0479">Metal-binding</keyword>
<dbReference type="GO" id="GO:0046872">
    <property type="term" value="F:metal ion binding"/>
    <property type="evidence" value="ECO:0007669"/>
    <property type="project" value="UniProtKB-KW"/>
</dbReference>
<evidence type="ECO:0000313" key="7">
    <source>
        <dbReference type="Proteomes" id="UP000018895"/>
    </source>
</evidence>
<feature type="binding site" evidence="4">
    <location>
        <position position="280"/>
    </location>
    <ligand>
        <name>allantoate</name>
        <dbReference type="ChEBI" id="CHEBI:17536"/>
    </ligand>
</feature>
<dbReference type="OrthoDB" id="9808195at2"/>
<protein>
    <submittedName>
        <fullName evidence="6">Allantoate amidohydrolase</fullName>
    </submittedName>
</protein>
<name>W4QK89_9BACI</name>
<reference evidence="6" key="1">
    <citation type="journal article" date="2014" name="Genome Announc.">
        <title>Draft Genome Sequences of Three Alkaliphilic Bacillus Strains, Bacillus wakoensis JCM 9140T, Bacillus akibai JCM 9157T, and Bacillus hemicellulosilyticus JCM 9152T.</title>
        <authorList>
            <person name="Yuki M."/>
            <person name="Oshima K."/>
            <person name="Suda W."/>
            <person name="Oshida Y."/>
            <person name="Kitamura K."/>
            <person name="Iida T."/>
            <person name="Hattori M."/>
            <person name="Ohkuma M."/>
        </authorList>
    </citation>
    <scope>NUCLEOTIDE SEQUENCE [LARGE SCALE GENOMIC DNA]</scope>
    <source>
        <strain evidence="6">JCM 9152</strain>
    </source>
</reference>
<proteinExistence type="inferred from homology"/>
<dbReference type="InterPro" id="IPR002933">
    <property type="entry name" value="Peptidase_M20"/>
</dbReference>
<dbReference type="RefSeq" id="WP_035346286.1">
    <property type="nucleotide sequence ID" value="NZ_BAUU01000028.1"/>
</dbReference>
<feature type="domain" description="Peptidase M20 dimerisation" evidence="5">
    <location>
        <begin position="217"/>
        <end position="306"/>
    </location>
</feature>
<sequence length="419" mass="47419">MLAYNEEVIDVSDNINDRLKWLASFGERKDVGITRLLYTDSWLKAQQALATWMKQLGLNVYYDDVGNLFGRLEGKNPLAKPILTGSHIDTVKHGGMYDGSYGIVAGILALKTLMEREGEPERSVEVVSICEEEGSRFPFTYWGSKNIVGETIKEDVSELRDEEGISLLEAKNRLGFTSKLTTRKKKDVSAFIELHVEQGIILEREKLDIGIVEAIVGQRRFNVRLHGEANHAGTTPMKYRRDAVRGAGKLIDHLMEMADDYGEPLVATVGKIEVLPNTPNVIPGEVSFTIDVRHPEVEVLEAFCDHFYNEFYTISKRCNLQIEITRWMESEPVKMAPELNEKILEVCLHKNIKYKKMISGAGHDAQVFSKYYPATLLFVPSQQGVSHSPLEYTDERNLQIGINVLTETLYKLAYKGERT</sequence>
<comment type="cofactor">
    <cofactor evidence="3">
        <name>Zn(2+)</name>
        <dbReference type="ChEBI" id="CHEBI:29105"/>
    </cofactor>
    <text evidence="3">Binds 2 Zn(2+) ions per subunit.</text>
</comment>
<dbReference type="NCBIfam" id="NF006771">
    <property type="entry name" value="PRK09290.1-5"/>
    <property type="match status" value="1"/>
</dbReference>
<dbReference type="AlphaFoldDB" id="W4QK89"/>
<feature type="binding site" evidence="3">
    <location>
        <position position="387"/>
    </location>
    <ligand>
        <name>Zn(2+)</name>
        <dbReference type="ChEBI" id="CHEBI:29105"/>
        <label>2</label>
    </ligand>
</feature>
<evidence type="ECO:0000256" key="2">
    <source>
        <dbReference type="ARBA" id="ARBA00022801"/>
    </source>
</evidence>
<feature type="binding site" evidence="3">
    <location>
        <position position="133"/>
    </location>
    <ligand>
        <name>Zn(2+)</name>
        <dbReference type="ChEBI" id="CHEBI:29105"/>
        <label>2</label>
    </ligand>
</feature>
<comment type="similarity">
    <text evidence="1">Belongs to the peptidase M20 family.</text>
</comment>
<gene>
    <name evidence="6" type="ORF">JCM9152_3568</name>
</gene>
<dbReference type="EMBL" id="BAUU01000028">
    <property type="protein sequence ID" value="GAE32053.1"/>
    <property type="molecule type" value="Genomic_DNA"/>
</dbReference>
<evidence type="ECO:0000256" key="1">
    <source>
        <dbReference type="ARBA" id="ARBA00006153"/>
    </source>
</evidence>
<dbReference type="Gene3D" id="3.40.630.10">
    <property type="entry name" value="Zn peptidases"/>
    <property type="match status" value="1"/>
</dbReference>
<dbReference type="PIRSF" id="PIRSF001235">
    <property type="entry name" value="Amidase_carbamoylase"/>
    <property type="match status" value="1"/>
</dbReference>
<dbReference type="CDD" id="cd03884">
    <property type="entry name" value="M20_bAS"/>
    <property type="match status" value="1"/>
</dbReference>
<feature type="binding site" evidence="3">
    <location>
        <position position="195"/>
    </location>
    <ligand>
        <name>Zn(2+)</name>
        <dbReference type="ChEBI" id="CHEBI:29105"/>
        <label>1</label>
    </ligand>
</feature>
<accession>W4QK89</accession>
<evidence type="ECO:0000259" key="5">
    <source>
        <dbReference type="Pfam" id="PF07687"/>
    </source>
</evidence>
<dbReference type="PANTHER" id="PTHR32494">
    <property type="entry name" value="ALLANTOATE DEIMINASE-RELATED"/>
    <property type="match status" value="1"/>
</dbReference>
<dbReference type="STRING" id="1236971.JCM9152_3568"/>
<dbReference type="InterPro" id="IPR011650">
    <property type="entry name" value="Peptidase_M20_dimer"/>
</dbReference>
<dbReference type="InterPro" id="IPR036264">
    <property type="entry name" value="Bact_exopeptidase_dim_dom"/>
</dbReference>
<comment type="caution">
    <text evidence="6">The sequence shown here is derived from an EMBL/GenBank/DDBJ whole genome shotgun (WGS) entry which is preliminary data.</text>
</comment>
<keyword evidence="2 6" id="KW-0378">Hydrolase</keyword>
<dbReference type="InterPro" id="IPR010158">
    <property type="entry name" value="Amidase_Cbmase"/>
</dbReference>
<feature type="binding site" evidence="4">
    <location>
        <position position="293"/>
    </location>
    <ligand>
        <name>allantoate</name>
        <dbReference type="ChEBI" id="CHEBI:17536"/>
    </ligand>
</feature>